<dbReference type="Proteomes" id="UP000298484">
    <property type="component" value="Unassembled WGS sequence"/>
</dbReference>
<protein>
    <submittedName>
        <fullName evidence="8">Flagellar protein</fullName>
    </submittedName>
</protein>
<evidence type="ECO:0000256" key="1">
    <source>
        <dbReference type="ARBA" id="ARBA00004236"/>
    </source>
</evidence>
<feature type="signal peptide" evidence="7">
    <location>
        <begin position="1"/>
        <end position="26"/>
    </location>
</feature>
<keyword evidence="9" id="KW-1185">Reference proteome</keyword>
<accession>A0A4Y9AFT2</accession>
<dbReference type="InterPro" id="IPR022781">
    <property type="entry name" value="Flagellar_biosynth_FliO"/>
</dbReference>
<keyword evidence="8" id="KW-0282">Flagellum</keyword>
<reference evidence="8 9" key="1">
    <citation type="submission" date="2019-03" db="EMBL/GenBank/DDBJ databases">
        <title>Genome sequence of Lentibacillus salicampi ATCC BAA-719.</title>
        <authorList>
            <person name="Maclea K.S."/>
            <person name="Simoes Junior M."/>
        </authorList>
    </citation>
    <scope>NUCLEOTIDE SEQUENCE [LARGE SCALE GENOMIC DNA]</scope>
    <source>
        <strain evidence="8 9">ATCC BAA-719</strain>
    </source>
</reference>
<keyword evidence="7" id="KW-0732">Signal</keyword>
<evidence type="ECO:0000256" key="4">
    <source>
        <dbReference type="ARBA" id="ARBA00022989"/>
    </source>
</evidence>
<evidence type="ECO:0000313" key="9">
    <source>
        <dbReference type="Proteomes" id="UP000298484"/>
    </source>
</evidence>
<evidence type="ECO:0000256" key="6">
    <source>
        <dbReference type="SAM" id="Phobius"/>
    </source>
</evidence>
<keyword evidence="4 6" id="KW-1133">Transmembrane helix</keyword>
<evidence type="ECO:0000313" key="8">
    <source>
        <dbReference type="EMBL" id="TFJ94676.1"/>
    </source>
</evidence>
<dbReference type="EMBL" id="SRHY01000001">
    <property type="protein sequence ID" value="TFJ94676.1"/>
    <property type="molecule type" value="Genomic_DNA"/>
</dbReference>
<feature type="chain" id="PRO_5021505537" evidence="7">
    <location>
        <begin position="27"/>
        <end position="216"/>
    </location>
</feature>
<comment type="subcellular location">
    <subcellularLocation>
        <location evidence="1">Cell membrane</location>
    </subcellularLocation>
</comment>
<gene>
    <name evidence="8" type="ORF">E4U82_01830</name>
</gene>
<evidence type="ECO:0000256" key="5">
    <source>
        <dbReference type="ARBA" id="ARBA00023136"/>
    </source>
</evidence>
<keyword evidence="5 6" id="KW-0472">Membrane</keyword>
<keyword evidence="3 6" id="KW-0812">Transmembrane</keyword>
<dbReference type="AlphaFoldDB" id="A0A4Y9AFT2"/>
<dbReference type="RefSeq" id="WP_135108320.1">
    <property type="nucleotide sequence ID" value="NZ_SRHY01000001.1"/>
</dbReference>
<feature type="transmembrane region" description="Helical" evidence="6">
    <location>
        <begin position="68"/>
        <end position="90"/>
    </location>
</feature>
<evidence type="ECO:0000256" key="2">
    <source>
        <dbReference type="ARBA" id="ARBA00022475"/>
    </source>
</evidence>
<dbReference type="GO" id="GO:0016020">
    <property type="term" value="C:membrane"/>
    <property type="evidence" value="ECO:0007669"/>
    <property type="project" value="InterPro"/>
</dbReference>
<dbReference type="OrthoDB" id="2376965at2"/>
<comment type="caution">
    <text evidence="8">The sequence shown here is derived from an EMBL/GenBank/DDBJ whole genome shotgun (WGS) entry which is preliminary data.</text>
</comment>
<dbReference type="GO" id="GO:0044781">
    <property type="term" value="P:bacterial-type flagellum organization"/>
    <property type="evidence" value="ECO:0007669"/>
    <property type="project" value="InterPro"/>
</dbReference>
<keyword evidence="8" id="KW-0969">Cilium</keyword>
<evidence type="ECO:0000256" key="3">
    <source>
        <dbReference type="ARBA" id="ARBA00022692"/>
    </source>
</evidence>
<name>A0A4Y9AFT2_9BACI</name>
<dbReference type="Pfam" id="PF04347">
    <property type="entry name" value="FliO"/>
    <property type="match status" value="1"/>
</dbReference>
<organism evidence="8 9">
    <name type="scientific">Lentibacillus salicampi</name>
    <dbReference type="NCBI Taxonomy" id="175306"/>
    <lineage>
        <taxon>Bacteria</taxon>
        <taxon>Bacillati</taxon>
        <taxon>Bacillota</taxon>
        <taxon>Bacilli</taxon>
        <taxon>Bacillales</taxon>
        <taxon>Bacillaceae</taxon>
        <taxon>Lentibacillus</taxon>
    </lineage>
</organism>
<keyword evidence="8" id="KW-0966">Cell projection</keyword>
<evidence type="ECO:0000256" key="7">
    <source>
        <dbReference type="SAM" id="SignalP"/>
    </source>
</evidence>
<proteinExistence type="predicted"/>
<keyword evidence="2" id="KW-1003">Cell membrane</keyword>
<sequence length="216" mass="24287">MKQKILISVCVAALFIAFYTNGTVQAESANVKDCIQDEDCMKTDETPANETDNKQDETADIGVGTGSLFVNLVKMVFALLLVLGLIYGLVKFLNKRNKLFQQVKTLENMGGISVGPNKSIQLVRIGSKLYVVGVGDNVELLQEVTEEEVKSELLEKDARDARSSSLLSPLFQQKNGRNDQTTSRNEFKRLFSTELEKLKRTRHSMIRQKQKDDQHE</sequence>